<accession>A0A3N4J2L1</accession>
<reference evidence="1 2" key="1">
    <citation type="journal article" date="2018" name="Nat. Ecol. Evol.">
        <title>Pezizomycetes genomes reveal the molecular basis of ectomycorrhizal truffle lifestyle.</title>
        <authorList>
            <person name="Murat C."/>
            <person name="Payen T."/>
            <person name="Noel B."/>
            <person name="Kuo A."/>
            <person name="Morin E."/>
            <person name="Chen J."/>
            <person name="Kohler A."/>
            <person name="Krizsan K."/>
            <person name="Balestrini R."/>
            <person name="Da Silva C."/>
            <person name="Montanini B."/>
            <person name="Hainaut M."/>
            <person name="Levati E."/>
            <person name="Barry K.W."/>
            <person name="Belfiori B."/>
            <person name="Cichocki N."/>
            <person name="Clum A."/>
            <person name="Dockter R.B."/>
            <person name="Fauchery L."/>
            <person name="Guy J."/>
            <person name="Iotti M."/>
            <person name="Le Tacon F."/>
            <person name="Lindquist E.A."/>
            <person name="Lipzen A."/>
            <person name="Malagnac F."/>
            <person name="Mello A."/>
            <person name="Molinier V."/>
            <person name="Miyauchi S."/>
            <person name="Poulain J."/>
            <person name="Riccioni C."/>
            <person name="Rubini A."/>
            <person name="Sitrit Y."/>
            <person name="Splivallo R."/>
            <person name="Traeger S."/>
            <person name="Wang M."/>
            <person name="Zifcakova L."/>
            <person name="Wipf D."/>
            <person name="Zambonelli A."/>
            <person name="Paolocci F."/>
            <person name="Nowrousian M."/>
            <person name="Ottonello S."/>
            <person name="Baldrian P."/>
            <person name="Spatafora J.W."/>
            <person name="Henrissat B."/>
            <person name="Nagy L.G."/>
            <person name="Aury J.M."/>
            <person name="Wincker P."/>
            <person name="Grigoriev I.V."/>
            <person name="Bonfante P."/>
            <person name="Martin F.M."/>
        </authorList>
    </citation>
    <scope>NUCLEOTIDE SEQUENCE [LARGE SCALE GENOMIC DNA]</scope>
    <source>
        <strain evidence="1 2">120613-1</strain>
    </source>
</reference>
<dbReference type="AlphaFoldDB" id="A0A3N4J2L1"/>
<evidence type="ECO:0000313" key="2">
    <source>
        <dbReference type="Proteomes" id="UP000276215"/>
    </source>
</evidence>
<name>A0A3N4J2L1_9PEZI</name>
<gene>
    <name evidence="1" type="ORF">L873DRAFT_1817420</name>
</gene>
<dbReference type="OrthoDB" id="10367705at2759"/>
<dbReference type="EMBL" id="ML120470">
    <property type="protein sequence ID" value="RPA92539.1"/>
    <property type="molecule type" value="Genomic_DNA"/>
</dbReference>
<dbReference type="Proteomes" id="UP000276215">
    <property type="component" value="Unassembled WGS sequence"/>
</dbReference>
<keyword evidence="2" id="KW-1185">Reference proteome</keyword>
<protein>
    <submittedName>
        <fullName evidence="1">Uncharacterized protein</fullName>
    </submittedName>
</protein>
<evidence type="ECO:0000313" key="1">
    <source>
        <dbReference type="EMBL" id="RPA92539.1"/>
    </source>
</evidence>
<proteinExistence type="predicted"/>
<organism evidence="1 2">
    <name type="scientific">Choiromyces venosus 120613-1</name>
    <dbReference type="NCBI Taxonomy" id="1336337"/>
    <lineage>
        <taxon>Eukaryota</taxon>
        <taxon>Fungi</taxon>
        <taxon>Dikarya</taxon>
        <taxon>Ascomycota</taxon>
        <taxon>Pezizomycotina</taxon>
        <taxon>Pezizomycetes</taxon>
        <taxon>Pezizales</taxon>
        <taxon>Tuberaceae</taxon>
        <taxon>Choiromyces</taxon>
    </lineage>
</organism>
<sequence>MCKLIKYTYPICNHQTWTTKQGCSQATEDGTLPYPACQSFRITARTFSEPPSEAVVEWRYHHRETCQLLGCKYTVRAETLVGKQ</sequence>